<dbReference type="EMBL" id="CAVNYO010000438">
    <property type="protein sequence ID" value="CAK5279635.1"/>
    <property type="molecule type" value="Genomic_DNA"/>
</dbReference>
<keyword evidence="1" id="KW-0732">Signal</keyword>
<dbReference type="Proteomes" id="UP001295794">
    <property type="component" value="Unassembled WGS sequence"/>
</dbReference>
<keyword evidence="3" id="KW-1185">Reference proteome</keyword>
<feature type="signal peptide" evidence="1">
    <location>
        <begin position="1"/>
        <end position="20"/>
    </location>
</feature>
<proteinExistence type="predicted"/>
<organism evidence="2 3">
    <name type="scientific">Mycena citricolor</name>
    <dbReference type="NCBI Taxonomy" id="2018698"/>
    <lineage>
        <taxon>Eukaryota</taxon>
        <taxon>Fungi</taxon>
        <taxon>Dikarya</taxon>
        <taxon>Basidiomycota</taxon>
        <taxon>Agaricomycotina</taxon>
        <taxon>Agaricomycetes</taxon>
        <taxon>Agaricomycetidae</taxon>
        <taxon>Agaricales</taxon>
        <taxon>Marasmiineae</taxon>
        <taxon>Mycenaceae</taxon>
        <taxon>Mycena</taxon>
    </lineage>
</organism>
<gene>
    <name evidence="2" type="ORF">MYCIT1_LOCUS29780</name>
</gene>
<reference evidence="2" key="1">
    <citation type="submission" date="2023-11" db="EMBL/GenBank/DDBJ databases">
        <authorList>
            <person name="De Vega J J."/>
            <person name="De Vega J J."/>
        </authorList>
    </citation>
    <scope>NUCLEOTIDE SEQUENCE</scope>
</reference>
<name>A0AAD2HRF4_9AGAR</name>
<dbReference type="AlphaFoldDB" id="A0AAD2HRF4"/>
<feature type="non-terminal residue" evidence="2">
    <location>
        <position position="1"/>
    </location>
</feature>
<feature type="chain" id="PRO_5042092576" evidence="1">
    <location>
        <begin position="21"/>
        <end position="80"/>
    </location>
</feature>
<sequence>AIALISTSLRVLLLPPLLTCDPTSKSAAEARALTSESCACGFLAPQGGAKDGAEFQCVSMPQVDTDYIGAGWRDAHARRV</sequence>
<evidence type="ECO:0000313" key="3">
    <source>
        <dbReference type="Proteomes" id="UP001295794"/>
    </source>
</evidence>
<protein>
    <submittedName>
        <fullName evidence="2">Uncharacterized protein</fullName>
    </submittedName>
</protein>
<evidence type="ECO:0000313" key="2">
    <source>
        <dbReference type="EMBL" id="CAK5279635.1"/>
    </source>
</evidence>
<comment type="caution">
    <text evidence="2">The sequence shown here is derived from an EMBL/GenBank/DDBJ whole genome shotgun (WGS) entry which is preliminary data.</text>
</comment>
<accession>A0AAD2HRF4</accession>
<evidence type="ECO:0000256" key="1">
    <source>
        <dbReference type="SAM" id="SignalP"/>
    </source>
</evidence>